<name>A0A0E9NAZ8_SAICN</name>
<comment type="caution">
    <text evidence="2">The sequence shown here is derived from an EMBL/GenBank/DDBJ whole genome shotgun (WGS) entry which is preliminary data.</text>
</comment>
<dbReference type="Proteomes" id="UP000033140">
    <property type="component" value="Unassembled WGS sequence"/>
</dbReference>
<keyword evidence="3" id="KW-1185">Reference proteome</keyword>
<feature type="compositionally biased region" description="Acidic residues" evidence="1">
    <location>
        <begin position="240"/>
        <end position="261"/>
    </location>
</feature>
<feature type="compositionally biased region" description="Basic and acidic residues" evidence="1">
    <location>
        <begin position="347"/>
        <end position="358"/>
    </location>
</feature>
<feature type="compositionally biased region" description="Basic and acidic residues" evidence="1">
    <location>
        <begin position="217"/>
        <end position="233"/>
    </location>
</feature>
<gene>
    <name evidence="2" type="ORF">G7K_1223-t1</name>
</gene>
<protein>
    <submittedName>
        <fullName evidence="2">Uncharacterized protein</fullName>
    </submittedName>
</protein>
<dbReference type="AlphaFoldDB" id="A0A0E9NAZ8"/>
<organism evidence="2 3">
    <name type="scientific">Saitoella complicata (strain BCRC 22490 / CBS 7301 / JCM 7358 / NBRC 10748 / NRRL Y-17804)</name>
    <dbReference type="NCBI Taxonomy" id="698492"/>
    <lineage>
        <taxon>Eukaryota</taxon>
        <taxon>Fungi</taxon>
        <taxon>Dikarya</taxon>
        <taxon>Ascomycota</taxon>
        <taxon>Taphrinomycotina</taxon>
        <taxon>Taphrinomycotina incertae sedis</taxon>
        <taxon>Saitoella</taxon>
    </lineage>
</organism>
<reference evidence="2 3" key="2">
    <citation type="journal article" date="2014" name="J. Gen. Appl. Microbiol.">
        <title>The early diverging ascomycetous budding yeast Saitoella complicata has three histone deacetylases belonging to the Clr6, Hos2, and Rpd3 lineages.</title>
        <authorList>
            <person name="Nishida H."/>
            <person name="Matsumoto T."/>
            <person name="Kondo S."/>
            <person name="Hamamoto M."/>
            <person name="Yoshikawa H."/>
        </authorList>
    </citation>
    <scope>NUCLEOTIDE SEQUENCE [LARGE SCALE GENOMIC DNA]</scope>
    <source>
        <strain evidence="2 3">NRRL Y-17804</strain>
    </source>
</reference>
<dbReference type="EMBL" id="BACD03000006">
    <property type="protein sequence ID" value="GAO47009.1"/>
    <property type="molecule type" value="Genomic_DNA"/>
</dbReference>
<proteinExistence type="predicted"/>
<accession>A0A0E9NAZ8</accession>
<dbReference type="RefSeq" id="XP_019024907.1">
    <property type="nucleotide sequence ID" value="XM_019166457.1"/>
</dbReference>
<feature type="compositionally biased region" description="Low complexity" evidence="1">
    <location>
        <begin position="262"/>
        <end position="280"/>
    </location>
</feature>
<reference evidence="2 3" key="1">
    <citation type="journal article" date="2011" name="J. Gen. Appl. Microbiol.">
        <title>Draft genome sequencing of the enigmatic yeast Saitoella complicata.</title>
        <authorList>
            <person name="Nishida H."/>
            <person name="Hamamoto M."/>
            <person name="Sugiyama J."/>
        </authorList>
    </citation>
    <scope>NUCLEOTIDE SEQUENCE [LARGE SCALE GENOMIC DNA]</scope>
    <source>
        <strain evidence="2 3">NRRL Y-17804</strain>
    </source>
</reference>
<feature type="region of interest" description="Disordered" evidence="1">
    <location>
        <begin position="215"/>
        <end position="294"/>
    </location>
</feature>
<feature type="region of interest" description="Disordered" evidence="1">
    <location>
        <begin position="332"/>
        <end position="522"/>
    </location>
</feature>
<feature type="compositionally biased region" description="Polar residues" evidence="1">
    <location>
        <begin position="493"/>
        <end position="503"/>
    </location>
</feature>
<reference evidence="2 3" key="3">
    <citation type="journal article" date="2015" name="Genome Announc.">
        <title>Draft Genome Sequence of the Archiascomycetous Yeast Saitoella complicata.</title>
        <authorList>
            <person name="Yamauchi K."/>
            <person name="Kondo S."/>
            <person name="Hamamoto M."/>
            <person name="Takahashi Y."/>
            <person name="Ogura Y."/>
            <person name="Hayashi T."/>
            <person name="Nishida H."/>
        </authorList>
    </citation>
    <scope>NUCLEOTIDE SEQUENCE [LARGE SCALE GENOMIC DNA]</scope>
    <source>
        <strain evidence="2 3">NRRL Y-17804</strain>
    </source>
</reference>
<sequence length="522" mass="57077">MSCSGSGWQQSKPLRKPLAQKPLVALDFVQNRITPQKTPGGAKVTPATTTKQSGLAAFGFVGNDENAIAQGVRGREIVLPTPPRTTLKRKRTPIITVQASRESTPEEEVLGGSPPLPSQRLCQGTVLLRRRSVVEDSERERSDEILVGSSPVVAVREQERKKLLVTLRYRKRVCVAVVPTSVRSLEAEAGEVENIEVPSSMPWERDVLDWWSEDDETGKAVRSEEQDQKHDSVEEVPSSDVEDPADEVSDMEVDDDDDDQSLDLAPVPAPAAQSVPQSPVDSPTTSENFRLPETLLETCMPPGWQGMDLTLRSSPIQAGYTVPQMPADTMDETVDVESAPEEQNAGEAERETHLRELVYVEDTQAPDVDDEDLGPPSTPPIVDTDAASEMPPPALPTPKRGFVEETQMPWDTQEEADLGLSQPASPNKSQRTPERTQSPHSPTKPHSTPPSPSPPFTRSRLPLVDPEQNTLGTLHLPSSMLNSFMPPPMGSQCWASSGQSVKSVGNPEESQLPEDWLLDDEL</sequence>
<evidence type="ECO:0000313" key="2">
    <source>
        <dbReference type="EMBL" id="GAO47009.1"/>
    </source>
</evidence>
<evidence type="ECO:0000313" key="3">
    <source>
        <dbReference type="Proteomes" id="UP000033140"/>
    </source>
</evidence>
<evidence type="ECO:0000256" key="1">
    <source>
        <dbReference type="SAM" id="MobiDB-lite"/>
    </source>
</evidence>